<dbReference type="PANTHER" id="PTHR47129">
    <property type="entry name" value="QUINONE OXIDOREDUCTASE 2"/>
    <property type="match status" value="1"/>
</dbReference>
<protein>
    <submittedName>
        <fullName evidence="2">NAD(P)H-binding protein</fullName>
    </submittedName>
</protein>
<proteinExistence type="predicted"/>
<dbReference type="Gene3D" id="3.40.50.720">
    <property type="entry name" value="NAD(P)-binding Rossmann-like Domain"/>
    <property type="match status" value="1"/>
</dbReference>
<dbReference type="Pfam" id="PF05368">
    <property type="entry name" value="NmrA"/>
    <property type="match status" value="1"/>
</dbReference>
<dbReference type="EMBL" id="WMBB01000008">
    <property type="protein sequence ID" value="MTE14658.1"/>
    <property type="molecule type" value="Genomic_DNA"/>
</dbReference>
<name>A0A6I3L072_9NOCA</name>
<evidence type="ECO:0000259" key="1">
    <source>
        <dbReference type="Pfam" id="PF05368"/>
    </source>
</evidence>
<reference evidence="2 3" key="1">
    <citation type="submission" date="2019-11" db="EMBL/GenBank/DDBJ databases">
        <title>Nocardia sp. nov. CT2-14 isolated from soil.</title>
        <authorList>
            <person name="Kanchanasin P."/>
            <person name="Tanasupawat S."/>
            <person name="Yuki M."/>
            <person name="Kudo T."/>
        </authorList>
    </citation>
    <scope>NUCLEOTIDE SEQUENCE [LARGE SCALE GENOMIC DNA]</scope>
    <source>
        <strain evidence="2 3">CT2-14</strain>
    </source>
</reference>
<dbReference type="Gene3D" id="3.90.25.10">
    <property type="entry name" value="UDP-galactose 4-epimerase, domain 1"/>
    <property type="match status" value="1"/>
</dbReference>
<dbReference type="SUPFAM" id="SSF51735">
    <property type="entry name" value="NAD(P)-binding Rossmann-fold domains"/>
    <property type="match status" value="1"/>
</dbReference>
<keyword evidence="3" id="KW-1185">Reference proteome</keyword>
<organism evidence="2 3">
    <name type="scientific">Nocardia aurantiaca</name>
    <dbReference type="NCBI Taxonomy" id="2675850"/>
    <lineage>
        <taxon>Bacteria</taxon>
        <taxon>Bacillati</taxon>
        <taxon>Actinomycetota</taxon>
        <taxon>Actinomycetes</taxon>
        <taxon>Mycobacteriales</taxon>
        <taxon>Nocardiaceae</taxon>
        <taxon>Nocardia</taxon>
    </lineage>
</organism>
<accession>A0A6I3L072</accession>
<feature type="domain" description="NmrA-like" evidence="1">
    <location>
        <begin position="2"/>
        <end position="237"/>
    </location>
</feature>
<gene>
    <name evidence="2" type="ORF">GLP40_18045</name>
</gene>
<dbReference type="InterPro" id="IPR036291">
    <property type="entry name" value="NAD(P)-bd_dom_sf"/>
</dbReference>
<dbReference type="RefSeq" id="WP_154789123.1">
    <property type="nucleotide sequence ID" value="NZ_WMBB01000008.1"/>
</dbReference>
<evidence type="ECO:0000313" key="2">
    <source>
        <dbReference type="EMBL" id="MTE14658.1"/>
    </source>
</evidence>
<evidence type="ECO:0000313" key="3">
    <source>
        <dbReference type="Proteomes" id="UP000432464"/>
    </source>
</evidence>
<dbReference type="Proteomes" id="UP000432464">
    <property type="component" value="Unassembled WGS sequence"/>
</dbReference>
<dbReference type="InterPro" id="IPR052718">
    <property type="entry name" value="NmrA-type_oxidoreductase"/>
</dbReference>
<comment type="caution">
    <text evidence="2">The sequence shown here is derived from an EMBL/GenBank/DDBJ whole genome shotgun (WGS) entry which is preliminary data.</text>
</comment>
<dbReference type="PANTHER" id="PTHR47129:SF1">
    <property type="entry name" value="NMRA-LIKE DOMAIN-CONTAINING PROTEIN"/>
    <property type="match status" value="1"/>
</dbReference>
<sequence length="295" mass="30281">MILVTGVSGALGGLMLAGLRAQPDLEVVAGTRSGDGHTARRIDFDDPGTLASGFDGVDTLVFVSAGYAEDDVVTARHGAVVAAAAAAGVRHVIYTSLSASTHHTTIAVPHLWTEKQLAAASFDVTVLRNGFYSELPVSLAAGAAESAAATGVFAAPFGTGRISGVSREDLAAVAVRVAAEIERDLRAGSGSAHAGRTYELEGVSSLSGAEIAEVLSESLGRPVEYRDVPLTELRDELLSGGLEPYRIGHTISLFSNLKAGFLHASHSDLPALLPTVARSMREEIAEAVSGPVAAG</sequence>
<dbReference type="InterPro" id="IPR008030">
    <property type="entry name" value="NmrA-like"/>
</dbReference>
<dbReference type="AlphaFoldDB" id="A0A6I3L072"/>